<evidence type="ECO:0000313" key="11">
    <source>
        <dbReference type="Proteomes" id="UP000265801"/>
    </source>
</evidence>
<dbReference type="InterPro" id="IPR050487">
    <property type="entry name" value="FtsQ_DivIB"/>
</dbReference>
<comment type="caution">
    <text evidence="10">The sequence shown here is derived from an EMBL/GenBank/DDBJ whole genome shotgun (WGS) entry which is preliminary data.</text>
</comment>
<keyword evidence="6 8" id="KW-0472">Membrane</keyword>
<comment type="similarity">
    <text evidence="8">Belongs to the FtsQ/DivIB family. DivIB subfamily.</text>
</comment>
<dbReference type="Pfam" id="PF08478">
    <property type="entry name" value="POTRA_1"/>
    <property type="match status" value="1"/>
</dbReference>
<dbReference type="InterPro" id="IPR005548">
    <property type="entry name" value="Cell_div_FtsQ/DivIB_C"/>
</dbReference>
<dbReference type="OrthoDB" id="1819027at2"/>
<protein>
    <recommendedName>
        <fullName evidence="8">Cell division protein DivIB</fullName>
    </recommendedName>
</protein>
<evidence type="ECO:0000256" key="7">
    <source>
        <dbReference type="ARBA" id="ARBA00023306"/>
    </source>
</evidence>
<evidence type="ECO:0000256" key="6">
    <source>
        <dbReference type="ARBA" id="ARBA00023136"/>
    </source>
</evidence>
<keyword evidence="11" id="KW-1185">Reference proteome</keyword>
<dbReference type="InterPro" id="IPR034746">
    <property type="entry name" value="POTRA"/>
</dbReference>
<dbReference type="Pfam" id="PF03799">
    <property type="entry name" value="FtsQ_DivIB_C"/>
    <property type="match status" value="1"/>
</dbReference>
<dbReference type="InterPro" id="IPR013685">
    <property type="entry name" value="POTRA_FtsQ_type"/>
</dbReference>
<dbReference type="GO" id="GO:0043093">
    <property type="term" value="P:FtsZ-dependent cytokinesis"/>
    <property type="evidence" value="ECO:0007669"/>
    <property type="project" value="UniProtKB-UniRule"/>
</dbReference>
<dbReference type="GO" id="GO:0032153">
    <property type="term" value="C:cell division site"/>
    <property type="evidence" value="ECO:0007669"/>
    <property type="project" value="UniProtKB-UniRule"/>
</dbReference>
<dbReference type="InterPro" id="IPR026580">
    <property type="entry name" value="DivIB"/>
</dbReference>
<keyword evidence="7 8" id="KW-0131">Cell cycle</keyword>
<keyword evidence="5 8" id="KW-1133">Transmembrane helix</keyword>
<dbReference type="Gene3D" id="3.40.50.10960">
    <property type="match status" value="1"/>
</dbReference>
<reference evidence="10 11" key="1">
    <citation type="submission" date="2018-09" db="EMBL/GenBank/DDBJ databases">
        <title>Bacillus saliacetes sp. nov., isolated from Thai shrimp paste (Ka-pi).</title>
        <authorList>
            <person name="Daroonpunt R."/>
            <person name="Tanasupawat S."/>
            <person name="Yiamsombut S."/>
        </authorList>
    </citation>
    <scope>NUCLEOTIDE SEQUENCE [LARGE SCALE GENOMIC DNA]</scope>
    <source>
        <strain evidence="10 11">SKP7-4</strain>
    </source>
</reference>
<evidence type="ECO:0000256" key="4">
    <source>
        <dbReference type="ARBA" id="ARBA00022692"/>
    </source>
</evidence>
<evidence type="ECO:0000256" key="1">
    <source>
        <dbReference type="ARBA" id="ARBA00004370"/>
    </source>
</evidence>
<name>A0A3A1R330_9BACI</name>
<dbReference type="Proteomes" id="UP000265801">
    <property type="component" value="Unassembled WGS sequence"/>
</dbReference>
<keyword evidence="4 8" id="KW-0812">Transmembrane</keyword>
<accession>A0A3A1R330</accession>
<dbReference type="EMBL" id="QXIR01000005">
    <property type="protein sequence ID" value="RIW36323.1"/>
    <property type="molecule type" value="Genomic_DNA"/>
</dbReference>
<dbReference type="GO" id="GO:0005886">
    <property type="term" value="C:plasma membrane"/>
    <property type="evidence" value="ECO:0007669"/>
    <property type="project" value="UniProtKB-SubCell"/>
</dbReference>
<comment type="function">
    <text evidence="8">Cell division protein that may be involved in stabilizing or promoting the assembly of the division complex.</text>
</comment>
<dbReference type="AlphaFoldDB" id="A0A3A1R330"/>
<proteinExistence type="inferred from homology"/>
<dbReference type="PANTHER" id="PTHR37820">
    <property type="entry name" value="CELL DIVISION PROTEIN DIVIB"/>
    <property type="match status" value="1"/>
</dbReference>
<sequence>MDKGKIVSLEERIPKLKQHRKKKANRRLIFLLSLFLLLILTVVYFQSSLSQVKNIKVTGNHLVSKELVLGKISIAEGMNVWSVDRSKTEKELEKIPEISGAEVKLQLPNTVAVKIKEFEKAAYLINESRFYPILENGDRLDSRELSSLPTDAPILIGFKEDAVLKEMVTELKGLPAEIKNSISEIVLSPKKTDPYHVSLYMNDGYEVSASIRTFSEKMVHYPSIVSQLDESSKGVIDLEVGSYFREYDTEGEAGSNEDESES</sequence>
<dbReference type="RefSeq" id="WP_119545878.1">
    <property type="nucleotide sequence ID" value="NZ_QXIR01000005.1"/>
</dbReference>
<dbReference type="PROSITE" id="PS51779">
    <property type="entry name" value="POTRA"/>
    <property type="match status" value="1"/>
</dbReference>
<evidence type="ECO:0000256" key="8">
    <source>
        <dbReference type="HAMAP-Rule" id="MF_00912"/>
    </source>
</evidence>
<comment type="subcellular location">
    <subcellularLocation>
        <location evidence="8">Cell membrane</location>
        <topology evidence="8">Single-pass type II membrane protein</topology>
    </subcellularLocation>
    <subcellularLocation>
        <location evidence="1">Membrane</location>
    </subcellularLocation>
    <text evidence="8">Localizes to the division septum.</text>
</comment>
<gene>
    <name evidence="8" type="primary">divIB</name>
    <name evidence="10" type="ORF">D3H55_05280</name>
</gene>
<evidence type="ECO:0000313" key="10">
    <source>
        <dbReference type="EMBL" id="RIW36323.1"/>
    </source>
</evidence>
<evidence type="ECO:0000256" key="3">
    <source>
        <dbReference type="ARBA" id="ARBA00022618"/>
    </source>
</evidence>
<evidence type="ECO:0000256" key="2">
    <source>
        <dbReference type="ARBA" id="ARBA00022475"/>
    </source>
</evidence>
<feature type="domain" description="POTRA" evidence="9">
    <location>
        <begin position="50"/>
        <end position="118"/>
    </location>
</feature>
<organism evidence="10 11">
    <name type="scientific">Bacillus salacetis</name>
    <dbReference type="NCBI Taxonomy" id="2315464"/>
    <lineage>
        <taxon>Bacteria</taxon>
        <taxon>Bacillati</taxon>
        <taxon>Bacillota</taxon>
        <taxon>Bacilli</taxon>
        <taxon>Bacillales</taxon>
        <taxon>Bacillaceae</taxon>
        <taxon>Bacillus</taxon>
    </lineage>
</organism>
<dbReference type="Gene3D" id="3.10.20.310">
    <property type="entry name" value="membrane protein fhac"/>
    <property type="match status" value="1"/>
</dbReference>
<evidence type="ECO:0000256" key="5">
    <source>
        <dbReference type="ARBA" id="ARBA00022989"/>
    </source>
</evidence>
<evidence type="ECO:0000259" key="9">
    <source>
        <dbReference type="PROSITE" id="PS51779"/>
    </source>
</evidence>
<dbReference type="PANTHER" id="PTHR37820:SF1">
    <property type="entry name" value="CELL DIVISION PROTEIN FTSQ"/>
    <property type="match status" value="1"/>
</dbReference>
<dbReference type="HAMAP" id="MF_00912">
    <property type="entry name" value="DivIB"/>
    <property type="match status" value="1"/>
</dbReference>
<keyword evidence="2 8" id="KW-1003">Cell membrane</keyword>
<keyword evidence="3 8" id="KW-0132">Cell division</keyword>